<dbReference type="InterPro" id="IPR038883">
    <property type="entry name" value="AN11006-like"/>
</dbReference>
<proteinExistence type="predicted"/>
<evidence type="ECO:0000313" key="3">
    <source>
        <dbReference type="Proteomes" id="UP000281468"/>
    </source>
</evidence>
<name>A0A3M7FZV4_HORWE</name>
<dbReference type="Proteomes" id="UP000281468">
    <property type="component" value="Unassembled WGS sequence"/>
</dbReference>
<organism evidence="2 3">
    <name type="scientific">Hortaea werneckii</name>
    <name type="common">Black yeast</name>
    <name type="synonym">Cladosporium werneckii</name>
    <dbReference type="NCBI Taxonomy" id="91943"/>
    <lineage>
        <taxon>Eukaryota</taxon>
        <taxon>Fungi</taxon>
        <taxon>Dikarya</taxon>
        <taxon>Ascomycota</taxon>
        <taxon>Pezizomycotina</taxon>
        <taxon>Dothideomycetes</taxon>
        <taxon>Dothideomycetidae</taxon>
        <taxon>Mycosphaerellales</taxon>
        <taxon>Teratosphaeriaceae</taxon>
        <taxon>Hortaea</taxon>
    </lineage>
</organism>
<protein>
    <submittedName>
        <fullName evidence="2">Uncharacterized protein</fullName>
    </submittedName>
</protein>
<sequence>MELPVRTRKNSAASATKMRQQQQQAPRATILVLPRELRDQIYGYLLSHEYIKMPPYHTRPAAARGRQSEANRRDMSAAHTYRLHVNILAVNKQINKEAAEELLLRNTFVVVSWEWEGLGDFLNKFDIPIITDNQKAVAKFKMHALRLHLKHPQRRGSVQSLLMLHSDLGVICRTIRYLNATQDASGVFVFKLKDEFRGEDESGFCFLPIADTRDTVFRTRIQFNRVKADSKQELAIKKIKLLETFEHLRIARQNLTVHGIEGGNEESILRKTVDDLMNMAGPPLLWLRLLAWDLLSIMLGLMAAANKLCRDGEYGRALEHYKAIYSGPAADSIILAEGLVFVADRSDVGPPVVMALRALLDAVTAAGWLYLREPHLESVSQSKAAEEYGHRITAMISTFSNRQEILGYPDDELMACWLGDTPYWHFCIVIGFIQGEFDLDFLVNRLEELHDTFPNNAHVAHDLLEATNLQDDDTFDALASREHLVELFSVRALPPQTFFFQIPEHHEFPTNYAGWYDGEQYEAAMAAFNEHLVRARKTT</sequence>
<evidence type="ECO:0000313" key="2">
    <source>
        <dbReference type="EMBL" id="RMY93974.1"/>
    </source>
</evidence>
<reference evidence="2 3" key="1">
    <citation type="journal article" date="2018" name="BMC Genomics">
        <title>Genomic evidence for intraspecific hybridization in a clonal and extremely halotolerant yeast.</title>
        <authorList>
            <person name="Gostincar C."/>
            <person name="Stajich J.E."/>
            <person name="Zupancic J."/>
            <person name="Zalar P."/>
            <person name="Gunde-Cimerman N."/>
        </authorList>
    </citation>
    <scope>NUCLEOTIDE SEQUENCE [LARGE SCALE GENOMIC DNA]</scope>
    <source>
        <strain evidence="2 3">EXF-171</strain>
    </source>
</reference>
<dbReference type="EMBL" id="QWIQ01000323">
    <property type="protein sequence ID" value="RMY93974.1"/>
    <property type="molecule type" value="Genomic_DNA"/>
</dbReference>
<comment type="caution">
    <text evidence="2">The sequence shown here is derived from an EMBL/GenBank/DDBJ whole genome shotgun (WGS) entry which is preliminary data.</text>
</comment>
<dbReference type="AlphaFoldDB" id="A0A3M7FZV4"/>
<gene>
    <name evidence="2" type="ORF">D0862_09083</name>
</gene>
<feature type="compositionally biased region" description="Polar residues" evidence="1">
    <location>
        <begin position="10"/>
        <end position="25"/>
    </location>
</feature>
<evidence type="ECO:0000256" key="1">
    <source>
        <dbReference type="SAM" id="MobiDB-lite"/>
    </source>
</evidence>
<dbReference type="PANTHER" id="PTHR42085">
    <property type="entry name" value="F-BOX DOMAIN-CONTAINING PROTEIN"/>
    <property type="match status" value="1"/>
</dbReference>
<feature type="region of interest" description="Disordered" evidence="1">
    <location>
        <begin position="1"/>
        <end position="25"/>
    </location>
</feature>
<dbReference type="PANTHER" id="PTHR42085:SF1">
    <property type="entry name" value="F-BOX DOMAIN-CONTAINING PROTEIN"/>
    <property type="match status" value="1"/>
</dbReference>
<accession>A0A3M7FZV4</accession>